<accession>A0A9N9N6S6</accession>
<evidence type="ECO:0000313" key="3">
    <source>
        <dbReference type="Proteomes" id="UP000789342"/>
    </source>
</evidence>
<dbReference type="PANTHER" id="PTHR43677">
    <property type="entry name" value="SHORT-CHAIN DEHYDROGENASE/REDUCTASE"/>
    <property type="match status" value="1"/>
</dbReference>
<dbReference type="AlphaFoldDB" id="A0A9N9N6S6"/>
<dbReference type="SUPFAM" id="SSF51735">
    <property type="entry name" value="NAD(P)-binding Rossmann-fold domains"/>
    <property type="match status" value="1"/>
</dbReference>
<dbReference type="InterPro" id="IPR002364">
    <property type="entry name" value="Quin_OxRdtase/zeta-crystal_CS"/>
</dbReference>
<dbReference type="PANTHER" id="PTHR43677:SF4">
    <property type="entry name" value="QUINONE OXIDOREDUCTASE-LIKE PROTEIN 2"/>
    <property type="match status" value="1"/>
</dbReference>
<sequence>GMSYEEAAGLSVTCPTSYAALVTRANLKKDEWCLVHAAAGGVGIAAVQIAKAIGAKVIAACGSEKKLTIAKRFGADYGINYNDKDWQKQVLKITAGHGVDVVYDPVGLIRASIKCIAWNGRLVVIGFVSGEIEKIPTNLILLKNISIWGLFWGAYAKYEPERIPEVWGELFKLLSTKKVRPVIYEKIYHGLDRVKDGLNAISGRETYGKVIISLNGGRESKI</sequence>
<protein>
    <submittedName>
        <fullName evidence="2">10979_t:CDS:1</fullName>
    </submittedName>
</protein>
<feature type="non-terminal residue" evidence="2">
    <location>
        <position position="1"/>
    </location>
</feature>
<dbReference type="GO" id="GO:0005739">
    <property type="term" value="C:mitochondrion"/>
    <property type="evidence" value="ECO:0007669"/>
    <property type="project" value="TreeGrafter"/>
</dbReference>
<evidence type="ECO:0000259" key="1">
    <source>
        <dbReference type="SMART" id="SM00829"/>
    </source>
</evidence>
<evidence type="ECO:0000313" key="2">
    <source>
        <dbReference type="EMBL" id="CAG8706782.1"/>
    </source>
</evidence>
<organism evidence="2 3">
    <name type="scientific">Acaulospora morrowiae</name>
    <dbReference type="NCBI Taxonomy" id="94023"/>
    <lineage>
        <taxon>Eukaryota</taxon>
        <taxon>Fungi</taxon>
        <taxon>Fungi incertae sedis</taxon>
        <taxon>Mucoromycota</taxon>
        <taxon>Glomeromycotina</taxon>
        <taxon>Glomeromycetes</taxon>
        <taxon>Diversisporales</taxon>
        <taxon>Acaulosporaceae</taxon>
        <taxon>Acaulospora</taxon>
    </lineage>
</organism>
<keyword evidence="3" id="KW-1185">Reference proteome</keyword>
<dbReference type="SMART" id="SM00829">
    <property type="entry name" value="PKS_ER"/>
    <property type="match status" value="1"/>
</dbReference>
<dbReference type="Gene3D" id="3.90.180.10">
    <property type="entry name" value="Medium-chain alcohol dehydrogenases, catalytic domain"/>
    <property type="match status" value="1"/>
</dbReference>
<dbReference type="InterPro" id="IPR013149">
    <property type="entry name" value="ADH-like_C"/>
</dbReference>
<feature type="domain" description="Enoyl reductase (ER)" evidence="1">
    <location>
        <begin position="1"/>
        <end position="212"/>
    </location>
</feature>
<gene>
    <name evidence="2" type="ORF">AMORRO_LOCUS12462</name>
</gene>
<dbReference type="GO" id="GO:0008270">
    <property type="term" value="F:zinc ion binding"/>
    <property type="evidence" value="ECO:0007669"/>
    <property type="project" value="InterPro"/>
</dbReference>
<reference evidence="2" key="1">
    <citation type="submission" date="2021-06" db="EMBL/GenBank/DDBJ databases">
        <authorList>
            <person name="Kallberg Y."/>
            <person name="Tangrot J."/>
            <person name="Rosling A."/>
        </authorList>
    </citation>
    <scope>NUCLEOTIDE SEQUENCE</scope>
    <source>
        <strain evidence="2">CL551</strain>
    </source>
</reference>
<dbReference type="InterPro" id="IPR036291">
    <property type="entry name" value="NAD(P)-bd_dom_sf"/>
</dbReference>
<dbReference type="InterPro" id="IPR020843">
    <property type="entry name" value="ER"/>
</dbReference>
<dbReference type="PROSITE" id="PS01162">
    <property type="entry name" value="QOR_ZETA_CRYSTAL"/>
    <property type="match status" value="1"/>
</dbReference>
<dbReference type="EMBL" id="CAJVPV010018367">
    <property type="protein sequence ID" value="CAG8706782.1"/>
    <property type="molecule type" value="Genomic_DNA"/>
</dbReference>
<name>A0A9N9N6S6_9GLOM</name>
<proteinExistence type="predicted"/>
<dbReference type="GO" id="GO:0016491">
    <property type="term" value="F:oxidoreductase activity"/>
    <property type="evidence" value="ECO:0007669"/>
    <property type="project" value="InterPro"/>
</dbReference>
<dbReference type="Pfam" id="PF00107">
    <property type="entry name" value="ADH_zinc_N"/>
    <property type="match status" value="1"/>
</dbReference>
<dbReference type="OrthoDB" id="10257049at2759"/>
<comment type="caution">
    <text evidence="2">The sequence shown here is derived from an EMBL/GenBank/DDBJ whole genome shotgun (WGS) entry which is preliminary data.</text>
</comment>
<dbReference type="InterPro" id="IPR051397">
    <property type="entry name" value="Zn-ADH-like_protein"/>
</dbReference>
<dbReference type="Proteomes" id="UP000789342">
    <property type="component" value="Unassembled WGS sequence"/>
</dbReference>